<sequence>MLSFLLRPLTSSAVHRERGIPGPHSAPSDATNEHEEARSQGSMFSAATRRSGCPGLTGCPASPACTAALLRLSG</sequence>
<reference evidence="2 3" key="1">
    <citation type="journal article" date="2024" name="Genome Biol. Evol.">
        <title>Chromosome-level genome assembly of the viviparous eelpout Zoarces viviparus.</title>
        <authorList>
            <person name="Fuhrmann N."/>
            <person name="Brasseur M.V."/>
            <person name="Bakowski C.E."/>
            <person name="Podsiadlowski L."/>
            <person name="Prost S."/>
            <person name="Krehenwinkel H."/>
            <person name="Mayer C."/>
        </authorList>
    </citation>
    <scope>NUCLEOTIDE SEQUENCE [LARGE SCALE GENOMIC DNA]</scope>
    <source>
        <strain evidence="2">NO-MEL_2022_Ind0_liver</strain>
    </source>
</reference>
<evidence type="ECO:0000313" key="3">
    <source>
        <dbReference type="Proteomes" id="UP001488805"/>
    </source>
</evidence>
<name>A0AAW1EYH6_ZOAVI</name>
<accession>A0AAW1EYH6</accession>
<proteinExistence type="predicted"/>
<gene>
    <name evidence="2" type="ORF">VZT92_014112</name>
</gene>
<dbReference type="AlphaFoldDB" id="A0AAW1EYH6"/>
<dbReference type="Proteomes" id="UP001488805">
    <property type="component" value="Unassembled WGS sequence"/>
</dbReference>
<evidence type="ECO:0000256" key="1">
    <source>
        <dbReference type="SAM" id="MobiDB-lite"/>
    </source>
</evidence>
<organism evidence="2 3">
    <name type="scientific">Zoarces viviparus</name>
    <name type="common">Viviparous eelpout</name>
    <name type="synonym">Blennius viviparus</name>
    <dbReference type="NCBI Taxonomy" id="48416"/>
    <lineage>
        <taxon>Eukaryota</taxon>
        <taxon>Metazoa</taxon>
        <taxon>Chordata</taxon>
        <taxon>Craniata</taxon>
        <taxon>Vertebrata</taxon>
        <taxon>Euteleostomi</taxon>
        <taxon>Actinopterygii</taxon>
        <taxon>Neopterygii</taxon>
        <taxon>Teleostei</taxon>
        <taxon>Neoteleostei</taxon>
        <taxon>Acanthomorphata</taxon>
        <taxon>Eupercaria</taxon>
        <taxon>Perciformes</taxon>
        <taxon>Cottioidei</taxon>
        <taxon>Zoarcales</taxon>
        <taxon>Zoarcidae</taxon>
        <taxon>Zoarcinae</taxon>
        <taxon>Zoarces</taxon>
    </lineage>
</organism>
<feature type="region of interest" description="Disordered" evidence="1">
    <location>
        <begin position="12"/>
        <end position="57"/>
    </location>
</feature>
<protein>
    <submittedName>
        <fullName evidence="2">Uncharacterized protein</fullName>
    </submittedName>
</protein>
<dbReference type="EMBL" id="JBCEZU010000112">
    <property type="protein sequence ID" value="KAK9527561.1"/>
    <property type="molecule type" value="Genomic_DNA"/>
</dbReference>
<evidence type="ECO:0000313" key="2">
    <source>
        <dbReference type="EMBL" id="KAK9527561.1"/>
    </source>
</evidence>
<comment type="caution">
    <text evidence="2">The sequence shown here is derived from an EMBL/GenBank/DDBJ whole genome shotgun (WGS) entry which is preliminary data.</text>
</comment>
<keyword evidence="3" id="KW-1185">Reference proteome</keyword>